<dbReference type="Pfam" id="PF07681">
    <property type="entry name" value="DoxX"/>
    <property type="match status" value="1"/>
</dbReference>
<name>A0AA37U6I9_9RHOB</name>
<proteinExistence type="predicted"/>
<keyword evidence="2 5" id="KW-0812">Transmembrane</keyword>
<evidence type="ECO:0008006" key="8">
    <source>
        <dbReference type="Google" id="ProtNLM"/>
    </source>
</evidence>
<evidence type="ECO:0000256" key="4">
    <source>
        <dbReference type="ARBA" id="ARBA00023136"/>
    </source>
</evidence>
<dbReference type="RefSeq" id="WP_284326608.1">
    <property type="nucleotide sequence ID" value="NZ_BSPP01000013.1"/>
</dbReference>
<accession>A0AA37U6I9</accession>
<keyword evidence="4 5" id="KW-0472">Membrane</keyword>
<dbReference type="EMBL" id="BSPP01000013">
    <property type="protein sequence ID" value="GLS88464.1"/>
    <property type="molecule type" value="Genomic_DNA"/>
</dbReference>
<feature type="transmembrane region" description="Helical" evidence="5">
    <location>
        <begin position="81"/>
        <end position="102"/>
    </location>
</feature>
<evidence type="ECO:0000313" key="6">
    <source>
        <dbReference type="EMBL" id="GLS88464.1"/>
    </source>
</evidence>
<reference evidence="6 7" key="1">
    <citation type="journal article" date="2014" name="Int. J. Syst. Evol. Microbiol.">
        <title>Complete genome sequence of Corynebacterium casei LMG S-19264T (=DSM 44701T), isolated from a smear-ripened cheese.</title>
        <authorList>
            <consortium name="US DOE Joint Genome Institute (JGI-PGF)"/>
            <person name="Walter F."/>
            <person name="Albersmeier A."/>
            <person name="Kalinowski J."/>
            <person name="Ruckert C."/>
        </authorList>
    </citation>
    <scope>NUCLEOTIDE SEQUENCE [LARGE SCALE GENOMIC DNA]</scope>
    <source>
        <strain evidence="6 7">NBRC 111766</strain>
    </source>
</reference>
<gene>
    <name evidence="6" type="ORF">GCM10010873_34380</name>
</gene>
<keyword evidence="3 5" id="KW-1133">Transmembrane helix</keyword>
<evidence type="ECO:0000256" key="1">
    <source>
        <dbReference type="ARBA" id="ARBA00004141"/>
    </source>
</evidence>
<comment type="caution">
    <text evidence="6">The sequence shown here is derived from an EMBL/GenBank/DDBJ whole genome shotgun (WGS) entry which is preliminary data.</text>
</comment>
<evidence type="ECO:0000256" key="3">
    <source>
        <dbReference type="ARBA" id="ARBA00022989"/>
    </source>
</evidence>
<keyword evidence="7" id="KW-1185">Reference proteome</keyword>
<evidence type="ECO:0000256" key="2">
    <source>
        <dbReference type="ARBA" id="ARBA00022692"/>
    </source>
</evidence>
<feature type="transmembrane region" description="Helical" evidence="5">
    <location>
        <begin position="114"/>
        <end position="133"/>
    </location>
</feature>
<feature type="transmembrane region" description="Helical" evidence="5">
    <location>
        <begin position="20"/>
        <end position="39"/>
    </location>
</feature>
<protein>
    <recommendedName>
        <fullName evidence="8">DoxX family protein</fullName>
    </recommendedName>
</protein>
<dbReference type="AlphaFoldDB" id="A0AA37U6I9"/>
<dbReference type="GO" id="GO:0016020">
    <property type="term" value="C:membrane"/>
    <property type="evidence" value="ECO:0007669"/>
    <property type="project" value="UniProtKB-SubCell"/>
</dbReference>
<evidence type="ECO:0000313" key="7">
    <source>
        <dbReference type="Proteomes" id="UP001157355"/>
    </source>
</evidence>
<dbReference type="Proteomes" id="UP001157355">
    <property type="component" value="Unassembled WGS sequence"/>
</dbReference>
<organism evidence="6 7">
    <name type="scientific">Cypionkella aquatica</name>
    <dbReference type="NCBI Taxonomy" id="1756042"/>
    <lineage>
        <taxon>Bacteria</taxon>
        <taxon>Pseudomonadati</taxon>
        <taxon>Pseudomonadota</taxon>
        <taxon>Alphaproteobacteria</taxon>
        <taxon>Rhodobacterales</taxon>
        <taxon>Paracoccaceae</taxon>
        <taxon>Cypionkella</taxon>
    </lineage>
</organism>
<feature type="transmembrane region" description="Helical" evidence="5">
    <location>
        <begin position="51"/>
        <end position="75"/>
    </location>
</feature>
<evidence type="ECO:0000256" key="5">
    <source>
        <dbReference type="SAM" id="Phobius"/>
    </source>
</evidence>
<dbReference type="InterPro" id="IPR032808">
    <property type="entry name" value="DoxX"/>
</dbReference>
<sequence>MEQRLMGLIAPILTTRVAHWMALLGLCAAYLQGSLMKLLNFNSAIAEMTHFGLKPATLFAVAVIGFELTACAMILTGFYRWLGALGLAGFTLLATFVALRFWEMPAGMDRMMATNAFFEHLGLIGGFILIALMDVRAQSPI</sequence>
<comment type="subcellular location">
    <subcellularLocation>
        <location evidence="1">Membrane</location>
        <topology evidence="1">Multi-pass membrane protein</topology>
    </subcellularLocation>
</comment>